<dbReference type="GO" id="GO:0046872">
    <property type="term" value="F:metal ion binding"/>
    <property type="evidence" value="ECO:0007669"/>
    <property type="project" value="UniProtKB-KW"/>
</dbReference>
<dbReference type="InterPro" id="IPR058240">
    <property type="entry name" value="rSAM_sf"/>
</dbReference>
<evidence type="ECO:0000259" key="7">
    <source>
        <dbReference type="PROSITE" id="PS51918"/>
    </source>
</evidence>
<dbReference type="InterPro" id="IPR034457">
    <property type="entry name" value="Organic_radical-activating"/>
</dbReference>
<dbReference type="PANTHER" id="PTHR30352:SF13">
    <property type="entry name" value="GLYCYL-RADICAL ENZYME ACTIVATING ENZYME YJJW-RELATED"/>
    <property type="match status" value="1"/>
</dbReference>
<dbReference type="Gene3D" id="3.20.20.70">
    <property type="entry name" value="Aldolase class I"/>
    <property type="match status" value="1"/>
</dbReference>
<organism evidence="8 9">
    <name type="scientific">Actinotalea soli</name>
    <dbReference type="NCBI Taxonomy" id="2819234"/>
    <lineage>
        <taxon>Bacteria</taxon>
        <taxon>Bacillati</taxon>
        <taxon>Actinomycetota</taxon>
        <taxon>Actinomycetes</taxon>
        <taxon>Micrococcales</taxon>
        <taxon>Cellulomonadaceae</taxon>
        <taxon>Actinotalea</taxon>
    </lineage>
</organism>
<keyword evidence="5" id="KW-0408">Iron</keyword>
<evidence type="ECO:0000256" key="3">
    <source>
        <dbReference type="ARBA" id="ARBA00022691"/>
    </source>
</evidence>
<dbReference type="EMBL" id="JAGEMK010000009">
    <property type="protein sequence ID" value="MBO1753053.1"/>
    <property type="molecule type" value="Genomic_DNA"/>
</dbReference>
<accession>A0A939RWW7</accession>
<dbReference type="CDD" id="cd01335">
    <property type="entry name" value="Radical_SAM"/>
    <property type="match status" value="1"/>
</dbReference>
<dbReference type="InterPro" id="IPR013785">
    <property type="entry name" value="Aldolase_TIM"/>
</dbReference>
<comment type="cofactor">
    <cofactor evidence="1">
        <name>[4Fe-4S] cluster</name>
        <dbReference type="ChEBI" id="CHEBI:49883"/>
    </cofactor>
</comment>
<dbReference type="InterPro" id="IPR012840">
    <property type="entry name" value="NrdG2"/>
</dbReference>
<dbReference type="Proteomes" id="UP000664209">
    <property type="component" value="Unassembled WGS sequence"/>
</dbReference>
<reference evidence="8" key="1">
    <citation type="submission" date="2021-03" db="EMBL/GenBank/DDBJ databases">
        <title>Actinotalea soli sp. nov., isolated from soil.</title>
        <authorList>
            <person name="Ping W."/>
            <person name="Zhang J."/>
        </authorList>
    </citation>
    <scope>NUCLEOTIDE SEQUENCE</scope>
    <source>
        <strain evidence="8">BY-33</strain>
    </source>
</reference>
<evidence type="ECO:0000313" key="9">
    <source>
        <dbReference type="Proteomes" id="UP000664209"/>
    </source>
</evidence>
<protein>
    <submittedName>
        <fullName evidence="8">Anaerobic ribonucleoside-triphosphate reductase activating protein</fullName>
    </submittedName>
</protein>
<evidence type="ECO:0000313" key="8">
    <source>
        <dbReference type="EMBL" id="MBO1753053.1"/>
    </source>
</evidence>
<evidence type="ECO:0000256" key="5">
    <source>
        <dbReference type="ARBA" id="ARBA00023004"/>
    </source>
</evidence>
<dbReference type="GO" id="GO:0003824">
    <property type="term" value="F:catalytic activity"/>
    <property type="evidence" value="ECO:0007669"/>
    <property type="project" value="InterPro"/>
</dbReference>
<keyword evidence="3" id="KW-0949">S-adenosyl-L-methionine</keyword>
<feature type="domain" description="Radical SAM core" evidence="7">
    <location>
        <begin position="23"/>
        <end position="231"/>
    </location>
</feature>
<comment type="caution">
    <text evidence="8">The sequence shown here is derived from an EMBL/GenBank/DDBJ whole genome shotgun (WGS) entry which is preliminary data.</text>
</comment>
<dbReference type="SUPFAM" id="SSF102114">
    <property type="entry name" value="Radical SAM enzymes"/>
    <property type="match status" value="1"/>
</dbReference>
<evidence type="ECO:0000256" key="4">
    <source>
        <dbReference type="ARBA" id="ARBA00022723"/>
    </source>
</evidence>
<keyword evidence="4" id="KW-0479">Metal-binding</keyword>
<gene>
    <name evidence="8" type="ORF">J4G33_14670</name>
</gene>
<keyword evidence="2" id="KW-0004">4Fe-4S</keyword>
<evidence type="ECO:0000256" key="6">
    <source>
        <dbReference type="ARBA" id="ARBA00023014"/>
    </source>
</evidence>
<dbReference type="SFLD" id="SFLDG01094">
    <property type="entry name" value="Uncharacterised_Radical_SAM_Su"/>
    <property type="match status" value="1"/>
</dbReference>
<evidence type="ECO:0000256" key="2">
    <source>
        <dbReference type="ARBA" id="ARBA00022485"/>
    </source>
</evidence>
<sequence length="233" mass="24427">MQVQAGAGTLQIAGLVPLSTCDWPGRLVATIFLQGCPWQCTYCHNPGLIDPRLPGVVPWEQVTDLLSRRRGLLDGLVFSGGEPTRQGGLGAAMQQVRDAGFGVGLHTGGAYPRRLEAVLPLVDWVGLDIKAPADLYPAITGVASSATPAFRSLRVVQEAGVPVQVRTTVDPTVLDEDAVRRLGEQLARDGVHDHVLQEVRSAGTRPEYAAALADLAAGSAGAPTRGAAQGLVE</sequence>
<name>A0A939RWW7_9CELL</name>
<keyword evidence="6" id="KW-0411">Iron-sulfur</keyword>
<dbReference type="PROSITE" id="PS51918">
    <property type="entry name" value="RADICAL_SAM"/>
    <property type="match status" value="1"/>
</dbReference>
<dbReference type="AlphaFoldDB" id="A0A939RWW7"/>
<dbReference type="SFLD" id="SFLDS00029">
    <property type="entry name" value="Radical_SAM"/>
    <property type="match status" value="1"/>
</dbReference>
<dbReference type="Pfam" id="PF04055">
    <property type="entry name" value="Radical_SAM"/>
    <property type="match status" value="1"/>
</dbReference>
<proteinExistence type="predicted"/>
<evidence type="ECO:0000256" key="1">
    <source>
        <dbReference type="ARBA" id="ARBA00001966"/>
    </source>
</evidence>
<dbReference type="NCBIfam" id="TIGR02495">
    <property type="entry name" value="NrdG2"/>
    <property type="match status" value="1"/>
</dbReference>
<dbReference type="InterPro" id="IPR007197">
    <property type="entry name" value="rSAM"/>
</dbReference>
<dbReference type="GO" id="GO:0051539">
    <property type="term" value="F:4 iron, 4 sulfur cluster binding"/>
    <property type="evidence" value="ECO:0007669"/>
    <property type="project" value="UniProtKB-KW"/>
</dbReference>
<dbReference type="PANTHER" id="PTHR30352">
    <property type="entry name" value="PYRUVATE FORMATE-LYASE-ACTIVATING ENZYME"/>
    <property type="match status" value="1"/>
</dbReference>
<keyword evidence="9" id="KW-1185">Reference proteome</keyword>